<dbReference type="Gene3D" id="3.40.50.300">
    <property type="entry name" value="P-loop containing nucleotide triphosphate hydrolases"/>
    <property type="match status" value="1"/>
</dbReference>
<dbReference type="Ensembl" id="ENSMODT00000010770.4">
    <property type="protein sequence ID" value="ENSMODP00000010564.4"/>
    <property type="gene ID" value="ENSMODG00000008497.4"/>
</dbReference>
<keyword evidence="3" id="KW-0808">Transferase</keyword>
<dbReference type="Pfam" id="PF06990">
    <property type="entry name" value="Gal-3-0_sulfotr"/>
    <property type="match status" value="1"/>
</dbReference>
<protein>
    <submittedName>
        <fullName evidence="10">Galactose-3-O-sulfotransferase 3</fullName>
    </submittedName>
</protein>
<dbReference type="PANTHER" id="PTHR14647">
    <property type="entry name" value="GALACTOSE-3-O-SULFOTRANSFERASE"/>
    <property type="match status" value="1"/>
</dbReference>
<evidence type="ECO:0000256" key="3">
    <source>
        <dbReference type="ARBA" id="ARBA00022679"/>
    </source>
</evidence>
<dbReference type="InParanoid" id="F7FTS3"/>
<dbReference type="eggNOG" id="ENOG502QPNT">
    <property type="taxonomic scope" value="Eukaryota"/>
</dbReference>
<reference evidence="10 11" key="1">
    <citation type="journal article" date="2007" name="Nature">
        <title>Genome of the marsupial Monodelphis domestica reveals innovation in non-coding sequences.</title>
        <authorList>
            <person name="Mikkelsen T.S."/>
            <person name="Wakefield M.J."/>
            <person name="Aken B."/>
            <person name="Amemiya C.T."/>
            <person name="Chang J.L."/>
            <person name="Duke S."/>
            <person name="Garber M."/>
            <person name="Gentles A.J."/>
            <person name="Goodstadt L."/>
            <person name="Heger A."/>
            <person name="Jurka J."/>
            <person name="Kamal M."/>
            <person name="Mauceli E."/>
            <person name="Searle S.M."/>
            <person name="Sharpe T."/>
            <person name="Baker M.L."/>
            <person name="Batzer M.A."/>
            <person name="Benos P.V."/>
            <person name="Belov K."/>
            <person name="Clamp M."/>
            <person name="Cook A."/>
            <person name="Cuff J."/>
            <person name="Das R."/>
            <person name="Davidow L."/>
            <person name="Deakin J.E."/>
            <person name="Fazzari M.J."/>
            <person name="Glass J.L."/>
            <person name="Grabherr M."/>
            <person name="Greally J.M."/>
            <person name="Gu W."/>
            <person name="Hore T.A."/>
            <person name="Huttley G.A."/>
            <person name="Kleber M."/>
            <person name="Jirtle R.L."/>
            <person name="Koina E."/>
            <person name="Lee J.T."/>
            <person name="Mahony S."/>
            <person name="Marra M.A."/>
            <person name="Miller R.D."/>
            <person name="Nicholls R.D."/>
            <person name="Oda M."/>
            <person name="Papenfuss A.T."/>
            <person name="Parra Z.E."/>
            <person name="Pollock D.D."/>
            <person name="Ray D.A."/>
            <person name="Schein J.E."/>
            <person name="Speed T.P."/>
            <person name="Thompson K."/>
            <person name="VandeBerg J.L."/>
            <person name="Wade C.M."/>
            <person name="Walker J.A."/>
            <person name="Waters P.D."/>
            <person name="Webber C."/>
            <person name="Weidman J.R."/>
            <person name="Xie X."/>
            <person name="Zody M.C."/>
            <person name="Baldwin J."/>
            <person name="Abdouelleil A."/>
            <person name="Abdulkadir J."/>
            <person name="Abebe A."/>
            <person name="Abera B."/>
            <person name="Abreu J."/>
            <person name="Acer S.C."/>
            <person name="Aftuck L."/>
            <person name="Alexander A."/>
            <person name="An P."/>
            <person name="Anderson E."/>
            <person name="Anderson S."/>
            <person name="Arachi H."/>
            <person name="Azer M."/>
            <person name="Bachantsang P."/>
            <person name="Barry A."/>
            <person name="Bayul T."/>
            <person name="Berlin A."/>
            <person name="Bessette D."/>
            <person name="Bloom T."/>
            <person name="Bloom T."/>
            <person name="Boguslavskiy L."/>
            <person name="Bonnet C."/>
            <person name="Boukhgalter B."/>
            <person name="Bourzgui I."/>
            <person name="Brown A."/>
            <person name="Cahill P."/>
            <person name="Channer S."/>
            <person name="Cheshatsang Y."/>
            <person name="Chuda L."/>
            <person name="Citroen M."/>
            <person name="Collymore A."/>
            <person name="Cooke P."/>
            <person name="Costello M."/>
            <person name="D'Aco K."/>
            <person name="Daza R."/>
            <person name="De Haan G."/>
            <person name="DeGray S."/>
            <person name="DeMaso C."/>
            <person name="Dhargay N."/>
            <person name="Dooley K."/>
            <person name="Dooley E."/>
            <person name="Doricent M."/>
            <person name="Dorje P."/>
            <person name="Dorjee K."/>
            <person name="Dupes A."/>
            <person name="Elong R."/>
            <person name="Falk J."/>
            <person name="Farina A."/>
            <person name="Faro S."/>
            <person name="Ferguson D."/>
            <person name="Fisher S."/>
            <person name="Foley C.D."/>
            <person name="Franke A."/>
            <person name="Friedrich D."/>
            <person name="Gadbois L."/>
            <person name="Gearin G."/>
            <person name="Gearin C.R."/>
            <person name="Giannoukos G."/>
            <person name="Goode T."/>
            <person name="Graham J."/>
            <person name="Grandbois E."/>
            <person name="Grewal S."/>
            <person name="Gyaltsen K."/>
            <person name="Hafez N."/>
            <person name="Hagos B."/>
            <person name="Hall J."/>
            <person name="Henson C."/>
            <person name="Hollinger A."/>
            <person name="Honan T."/>
            <person name="Huard M.D."/>
            <person name="Hughes L."/>
            <person name="Hurhula B."/>
            <person name="Husby M.E."/>
            <person name="Kamat A."/>
            <person name="Kanga B."/>
            <person name="Kashin S."/>
            <person name="Khazanovich D."/>
            <person name="Kisner P."/>
            <person name="Lance K."/>
            <person name="Lara M."/>
            <person name="Lee W."/>
            <person name="Lennon N."/>
            <person name="Letendre F."/>
            <person name="LeVine R."/>
            <person name="Lipovsky A."/>
            <person name="Liu X."/>
            <person name="Liu J."/>
            <person name="Liu S."/>
            <person name="Lokyitsang T."/>
            <person name="Lokyitsang Y."/>
            <person name="Lubonja R."/>
            <person name="Lui A."/>
            <person name="MacDonald P."/>
            <person name="Magnisalis V."/>
            <person name="Maru K."/>
            <person name="Matthews C."/>
            <person name="McCusker W."/>
            <person name="McDonough S."/>
            <person name="Mehta T."/>
            <person name="Meldrim J."/>
            <person name="Meneus L."/>
            <person name="Mihai O."/>
            <person name="Mihalev A."/>
            <person name="Mihova T."/>
            <person name="Mittelman R."/>
            <person name="Mlenga V."/>
            <person name="Montmayeur A."/>
            <person name="Mulrain L."/>
            <person name="Navidi A."/>
            <person name="Naylor J."/>
            <person name="Negash T."/>
            <person name="Nguyen T."/>
            <person name="Nguyen N."/>
            <person name="Nicol R."/>
            <person name="Norbu C."/>
            <person name="Norbu N."/>
            <person name="Novod N."/>
            <person name="O'Neill B."/>
            <person name="Osman S."/>
            <person name="Markiewicz E."/>
            <person name="Oyono O.L."/>
            <person name="Patti C."/>
            <person name="Phunkhang P."/>
            <person name="Pierre F."/>
            <person name="Priest M."/>
            <person name="Raghuraman S."/>
            <person name="Rege F."/>
            <person name="Reyes R."/>
            <person name="Rise C."/>
            <person name="Rogov P."/>
            <person name="Ross K."/>
            <person name="Ryan E."/>
            <person name="Settipalli S."/>
            <person name="Shea T."/>
            <person name="Sherpa N."/>
            <person name="Shi L."/>
            <person name="Shih D."/>
            <person name="Sparrow T."/>
            <person name="Spaulding J."/>
            <person name="Stalker J."/>
            <person name="Stange-Thomann N."/>
            <person name="Stavropoulos S."/>
            <person name="Stone C."/>
            <person name="Strader C."/>
            <person name="Tesfaye S."/>
            <person name="Thomson T."/>
            <person name="Thoulutsang Y."/>
            <person name="Thoulutsang D."/>
            <person name="Topham K."/>
            <person name="Topping I."/>
            <person name="Tsamla T."/>
            <person name="Vassiliev H."/>
            <person name="Vo A."/>
            <person name="Wangchuk T."/>
            <person name="Wangdi T."/>
            <person name="Weiand M."/>
            <person name="Wilkinson J."/>
            <person name="Wilson A."/>
            <person name="Yadav S."/>
            <person name="Young G."/>
            <person name="Yu Q."/>
            <person name="Zembek L."/>
            <person name="Zhong D."/>
            <person name="Zimmer A."/>
            <person name="Zwirko Z."/>
            <person name="Jaffe D.B."/>
            <person name="Alvarez P."/>
            <person name="Brockman W."/>
            <person name="Butler J."/>
            <person name="Chin C."/>
            <person name="Gnerre S."/>
            <person name="MacCallum I."/>
            <person name="Graves J.A."/>
            <person name="Ponting C.P."/>
            <person name="Breen M."/>
            <person name="Samollow P.B."/>
            <person name="Lander E.S."/>
            <person name="Lindblad-Toh K."/>
        </authorList>
    </citation>
    <scope>NUCLEOTIDE SEQUENCE [LARGE SCALE GENOMIC DNA]</scope>
</reference>
<dbReference type="GO" id="GO:0050694">
    <property type="term" value="F:galactose 3-O-sulfotransferase activity"/>
    <property type="evidence" value="ECO:0000318"/>
    <property type="project" value="GO_Central"/>
</dbReference>
<name>F7FTS3_MONDO</name>
<dbReference type="InterPro" id="IPR009729">
    <property type="entry name" value="Gal-3-0_sulfotransfrase"/>
</dbReference>
<keyword evidence="9" id="KW-0325">Glycoprotein</keyword>
<evidence type="ECO:0000256" key="2">
    <source>
        <dbReference type="ARBA" id="ARBA00008124"/>
    </source>
</evidence>
<dbReference type="Bgee" id="ENSMODG00000008497">
    <property type="expression patterns" value="Expressed in cerebellum and 11 other cell types or tissues"/>
</dbReference>
<dbReference type="GO" id="GO:0000139">
    <property type="term" value="C:Golgi membrane"/>
    <property type="evidence" value="ECO:0007669"/>
    <property type="project" value="UniProtKB-SubCell"/>
</dbReference>
<dbReference type="Proteomes" id="UP000002280">
    <property type="component" value="Chromosome 8"/>
</dbReference>
<comment type="similarity">
    <text evidence="2">Belongs to the galactose-3-O-sulfotransferase family.</text>
</comment>
<evidence type="ECO:0000256" key="6">
    <source>
        <dbReference type="ARBA" id="ARBA00022989"/>
    </source>
</evidence>
<reference evidence="10" key="2">
    <citation type="submission" date="2025-08" db="UniProtKB">
        <authorList>
            <consortium name="Ensembl"/>
        </authorList>
    </citation>
    <scope>IDENTIFICATION</scope>
</reference>
<dbReference type="GeneTree" id="ENSGT00950000182923"/>
<comment type="subcellular location">
    <subcellularLocation>
        <location evidence="1">Golgi apparatus membrane</location>
        <topology evidence="1">Single-pass type II membrane protein</topology>
    </subcellularLocation>
</comment>
<keyword evidence="8" id="KW-0472">Membrane</keyword>
<sequence>MPPVMPRLQQVAKMVMSRKKVVVLLLLEATLSLLLHQGSQLSWSLRLLFPAVAPRCPASPTRPKHTAVAFVKTHKTAGTTVQNILFRFAERHNVTLALPRPSCEHQFCYPRNFSARFVHPATRPPRMLAGHLRFNRAELRRLLPNDTVYVTILREPAAMFESLFSYYNRYCPAFVRVPNGSLETFLRAPRAYYRPDERFAMYAHNTLAYDLGGDNERNARQEPAYLAGLIRDVEATFSLVMIAEYFDESLVLLRRLLAWDLDDVLYAELNVRSAASRLASLPEGLARAVRRWNALDAGLYAHFNASFWDRVARAGRECVQHEARQLREARERLLRRCFGPRPRLRPAAEIRNKQLQPWQPLGNVGIVGYDLPSRSPWGSPSRDECLKLAMPELRRPSFREQKGLSKITRSNCQEPNAMQTEGFREVGLKMKLVNPSGFRGYP</sequence>
<dbReference type="SUPFAM" id="SSF52540">
    <property type="entry name" value="P-loop containing nucleoside triphosphate hydrolases"/>
    <property type="match status" value="1"/>
</dbReference>
<evidence type="ECO:0000256" key="9">
    <source>
        <dbReference type="ARBA" id="ARBA00023180"/>
    </source>
</evidence>
<evidence type="ECO:0000256" key="4">
    <source>
        <dbReference type="ARBA" id="ARBA00022692"/>
    </source>
</evidence>
<accession>F7FTS3</accession>
<dbReference type="FunCoup" id="F7FTS3">
    <property type="interactions" value="44"/>
</dbReference>
<evidence type="ECO:0000256" key="5">
    <source>
        <dbReference type="ARBA" id="ARBA00022968"/>
    </source>
</evidence>
<dbReference type="OMA" id="EEPWRYY"/>
<dbReference type="InterPro" id="IPR027417">
    <property type="entry name" value="P-loop_NTPase"/>
</dbReference>
<keyword evidence="4" id="KW-0812">Transmembrane</keyword>
<reference evidence="10" key="3">
    <citation type="submission" date="2025-09" db="UniProtKB">
        <authorList>
            <consortium name="Ensembl"/>
        </authorList>
    </citation>
    <scope>IDENTIFICATION</scope>
</reference>
<dbReference type="PANTHER" id="PTHR14647:SF83">
    <property type="entry name" value="GALACTOSE-3-O-SULFOTRANSFERASE 3"/>
    <property type="match status" value="1"/>
</dbReference>
<proteinExistence type="inferred from homology"/>
<dbReference type="AlphaFoldDB" id="F7FTS3"/>
<evidence type="ECO:0000313" key="10">
    <source>
        <dbReference type="Ensembl" id="ENSMODP00000010564.4"/>
    </source>
</evidence>
<organism evidence="10 11">
    <name type="scientific">Monodelphis domestica</name>
    <name type="common">Gray short-tailed opossum</name>
    <dbReference type="NCBI Taxonomy" id="13616"/>
    <lineage>
        <taxon>Eukaryota</taxon>
        <taxon>Metazoa</taxon>
        <taxon>Chordata</taxon>
        <taxon>Craniata</taxon>
        <taxon>Vertebrata</taxon>
        <taxon>Euteleostomi</taxon>
        <taxon>Mammalia</taxon>
        <taxon>Metatheria</taxon>
        <taxon>Didelphimorphia</taxon>
        <taxon>Didelphidae</taxon>
        <taxon>Monodelphis</taxon>
    </lineage>
</organism>
<keyword evidence="6" id="KW-1133">Transmembrane helix</keyword>
<evidence type="ECO:0000313" key="11">
    <source>
        <dbReference type="Proteomes" id="UP000002280"/>
    </source>
</evidence>
<dbReference type="HOGENOM" id="CLU_040616_1_0_1"/>
<evidence type="ECO:0000256" key="1">
    <source>
        <dbReference type="ARBA" id="ARBA00004323"/>
    </source>
</evidence>
<dbReference type="GO" id="GO:0009247">
    <property type="term" value="P:glycolipid biosynthetic process"/>
    <property type="evidence" value="ECO:0007669"/>
    <property type="project" value="InterPro"/>
</dbReference>
<keyword evidence="5" id="KW-0735">Signal-anchor</keyword>
<evidence type="ECO:0000256" key="8">
    <source>
        <dbReference type="ARBA" id="ARBA00023136"/>
    </source>
</evidence>
<gene>
    <name evidence="10" type="primary">GAL3ST3</name>
</gene>
<evidence type="ECO:0000256" key="7">
    <source>
        <dbReference type="ARBA" id="ARBA00023034"/>
    </source>
</evidence>
<keyword evidence="7" id="KW-0333">Golgi apparatus</keyword>
<dbReference type="GO" id="GO:0001733">
    <property type="term" value="F:galactosylceramide sulfotransferase activity"/>
    <property type="evidence" value="ECO:0007669"/>
    <property type="project" value="InterPro"/>
</dbReference>
<keyword evidence="11" id="KW-1185">Reference proteome</keyword>